<feature type="coiled-coil region" evidence="1">
    <location>
        <begin position="338"/>
        <end position="387"/>
    </location>
</feature>
<feature type="coiled-coil region" evidence="1">
    <location>
        <begin position="719"/>
        <end position="823"/>
    </location>
</feature>
<dbReference type="EMBL" id="CP054492">
    <property type="protein sequence ID" value="QOY52197.1"/>
    <property type="molecule type" value="Genomic_DNA"/>
</dbReference>
<reference evidence="2 3" key="1">
    <citation type="submission" date="2020-05" db="EMBL/GenBank/DDBJ databases">
        <title>Sulfurimonas marisnigri, sp. nov., and Sulfurimonas baltica, sp. nov., manganese oxide reducing chemolithoautotrophs of the class Epsilonproteobacteria isolated from the pelagic redoxclines of the Black and Baltic Seas and emended description of the genus Sulfurimonas.</title>
        <authorList>
            <person name="Henkel J.V."/>
            <person name="Laudan C."/>
            <person name="Werner J."/>
            <person name="Neu T."/>
            <person name="Plewe S."/>
            <person name="Sproer C."/>
            <person name="Bunk B."/>
            <person name="Schulz-Vogt H.N."/>
        </authorList>
    </citation>
    <scope>NUCLEOTIDE SEQUENCE [LARGE SCALE GENOMIC DNA]</scope>
    <source>
        <strain evidence="2 3">GD2</strain>
    </source>
</reference>
<evidence type="ECO:0000313" key="3">
    <source>
        <dbReference type="Proteomes" id="UP000593994"/>
    </source>
</evidence>
<feature type="coiled-coil region" evidence="1">
    <location>
        <begin position="880"/>
        <end position="907"/>
    </location>
</feature>
<keyword evidence="3" id="KW-1185">Reference proteome</keyword>
<organism evidence="2 3">
    <name type="scientific">Candidatus Sulfurimonas baltica</name>
    <dbReference type="NCBI Taxonomy" id="2740404"/>
    <lineage>
        <taxon>Bacteria</taxon>
        <taxon>Pseudomonadati</taxon>
        <taxon>Campylobacterota</taxon>
        <taxon>Epsilonproteobacteria</taxon>
        <taxon>Campylobacterales</taxon>
        <taxon>Sulfurimonadaceae</taxon>
        <taxon>Sulfurimonas</taxon>
    </lineage>
</organism>
<sequence>MDALEKVVLIKSAKYEYAEVDLDGNSLFIGANGAGKTTLLRAILYFYTADARTLGISSSKKISFSDYYFEYDNSYIVYVYKKNEKFVLVTAYKDVTVKFRFCLLDKLVNIQDIFVVNSAPIDSAKLWIKLKELGILSGVISSGSEYKKILYSKSHKLNYYTLFDAKEYDGFVKTLSNIFINSKVDSEAIKRVIVSSLQIDKKIDIEQIKRHLERFDTLYEDIFRFNKYDTQIKKIIKHIQDYEQTKSYMQDEFSCLVNSKKITLENIQELDKEISEAKVEKTLLDEKQKYENSLFTKRKDKLSNAIAVSRESIKKTEQIKAHYKEQKIDEKISSFSNLSNLESERQRVVSKKEFLTKEHQEIEQNHNNQIQKILNNFEAQKNLLQSTKLNLSIELETKKQILKTKESEETQRVKDSFENKTSNAKDEAHTLDLHLSKFDFELKNIKNRDYIFNDAQKLSQHLKTQKQLEYDISREKANLEAKDKELRITNESFLKQIEHKEQQQIHEKQIIDKDIDSLKKLISPDENSLSFKINANLGQSDKYIHFIKDEILTSDIDVHIKDDSRQIFALDFLDFKVPKNSLETKYEKLKISLEAMLKNYSIQIHEIKNTQKNFENKIYRDKRELIDKIKSFEIQLAGIKNKIITLKEQDSYKRVEFQTNKEKELETIQSNIDKLTKEKELLKQQIQELDSLKIKEISAKKSLFTKELNKLTVEYIKPLEELGLKQKSLEQEKEDATKEQEYLYKEILKNKNIDIQKLQILENKIAELASQIELINSYNVLIIEYKKDKSEYIDKEKENTRELKEATLKLDLLSDEHNQLNSIFTSQQEQIQTTLIQKTSDLTLKQNNIKRVDDFEKSSSFAEYLEWGIKYVSNDELQEIELILNKIDNLATTYRNLQNTIHKATLKVSDLYDNTLHIKTGSSPIDSAYNLQEFYEAKKIDEAKDFLVRNLNQIVKSIVDEYDTLLNSQGQIESLIKKISKLFESINIGVVDSLSLRYSISNNKIIDSFKSIKLENETNKFGYGINLFNDNNNSEVIIKLLKQLVDVIEIEAISKIEFEDSFLLEFRVVENGNDSKFVSSLDNIGSNGTDVLVKSMIYIAMLYILKEKTTKKELLLHVILDEIGILSQRYLKELIEFANAKGIYFVNGAPDEKLIGTYKRVSLISNIDNSSVVQELIVK</sequence>
<gene>
    <name evidence="2" type="ORF">HUE88_00415</name>
</gene>
<dbReference type="RefSeq" id="WP_194370001.1">
    <property type="nucleotide sequence ID" value="NZ_CP054492.1"/>
</dbReference>
<dbReference type="Gene3D" id="3.40.50.300">
    <property type="entry name" value="P-loop containing nucleotide triphosphate hydrolases"/>
    <property type="match status" value="1"/>
</dbReference>
<evidence type="ECO:0000313" key="2">
    <source>
        <dbReference type="EMBL" id="QOY52197.1"/>
    </source>
</evidence>
<keyword evidence="2" id="KW-0547">Nucleotide-binding</keyword>
<dbReference type="Pfam" id="PF12128">
    <property type="entry name" value="DUF3584"/>
    <property type="match status" value="1"/>
</dbReference>
<name>A0A7S7RMG7_9BACT</name>
<dbReference type="SUPFAM" id="SSF52540">
    <property type="entry name" value="P-loop containing nucleoside triphosphate hydrolases"/>
    <property type="match status" value="2"/>
</dbReference>
<dbReference type="GO" id="GO:0005524">
    <property type="term" value="F:ATP binding"/>
    <property type="evidence" value="ECO:0007669"/>
    <property type="project" value="UniProtKB-KW"/>
</dbReference>
<protein>
    <submittedName>
        <fullName evidence="2">ATP-binding protein</fullName>
    </submittedName>
</protein>
<accession>A0A7S7RMG7</accession>
<dbReference type="InterPro" id="IPR027417">
    <property type="entry name" value="P-loop_NTPase"/>
</dbReference>
<feature type="coiled-coil region" evidence="1">
    <location>
        <begin position="579"/>
        <end position="695"/>
    </location>
</feature>
<dbReference type="KEGG" id="sbal:HUE88_00415"/>
<feature type="coiled-coil region" evidence="1">
    <location>
        <begin position="260"/>
        <end position="287"/>
    </location>
</feature>
<dbReference type="Proteomes" id="UP000593994">
    <property type="component" value="Chromosome"/>
</dbReference>
<evidence type="ECO:0000256" key="1">
    <source>
        <dbReference type="SAM" id="Coils"/>
    </source>
</evidence>
<proteinExistence type="predicted"/>
<keyword evidence="2" id="KW-0067">ATP-binding</keyword>
<keyword evidence="1" id="KW-0175">Coiled coil</keyword>
<dbReference type="AlphaFoldDB" id="A0A7S7RMG7"/>
<dbReference type="InterPro" id="IPR021979">
    <property type="entry name" value="DUF3584"/>
</dbReference>